<reference evidence="1" key="2">
    <citation type="submission" date="2025-09" db="UniProtKB">
        <authorList>
            <consortium name="Ensembl"/>
        </authorList>
    </citation>
    <scope>IDENTIFICATION</scope>
</reference>
<dbReference type="Ensembl" id="ENSSRHT00000002975.1">
    <property type="protein sequence ID" value="ENSSRHP00000002864.1"/>
    <property type="gene ID" value="ENSSRHG00000001993.1"/>
</dbReference>
<organism evidence="1 2">
    <name type="scientific">Sinocyclocheilus rhinocerous</name>
    <dbReference type="NCBI Taxonomy" id="307959"/>
    <lineage>
        <taxon>Eukaryota</taxon>
        <taxon>Metazoa</taxon>
        <taxon>Chordata</taxon>
        <taxon>Craniata</taxon>
        <taxon>Vertebrata</taxon>
        <taxon>Euteleostomi</taxon>
        <taxon>Actinopterygii</taxon>
        <taxon>Neopterygii</taxon>
        <taxon>Teleostei</taxon>
        <taxon>Ostariophysi</taxon>
        <taxon>Cypriniformes</taxon>
        <taxon>Cyprinidae</taxon>
        <taxon>Cyprininae</taxon>
        <taxon>Sinocyclocheilus</taxon>
    </lineage>
</organism>
<dbReference type="Proteomes" id="UP000472270">
    <property type="component" value="Unassembled WGS sequence"/>
</dbReference>
<keyword evidence="2" id="KW-1185">Reference proteome</keyword>
<evidence type="ECO:0000313" key="1">
    <source>
        <dbReference type="Ensembl" id="ENSSRHP00000002864.1"/>
    </source>
</evidence>
<evidence type="ECO:0000313" key="2">
    <source>
        <dbReference type="Proteomes" id="UP000472270"/>
    </source>
</evidence>
<reference evidence="1" key="1">
    <citation type="submission" date="2025-08" db="UniProtKB">
        <authorList>
            <consortium name="Ensembl"/>
        </authorList>
    </citation>
    <scope>IDENTIFICATION</scope>
</reference>
<sequence length="55" mass="6396">QQVAAEHPTAHAPKLDWRFVQRFCRILKILFPSWNNQSVRMFMTLLGVTLSGIKL</sequence>
<dbReference type="AlphaFoldDB" id="A0A673FPR8"/>
<name>A0A673FPR8_9TELE</name>
<accession>A0A673FPR8</accession>
<proteinExistence type="predicted"/>
<protein>
    <submittedName>
        <fullName evidence="1">Uncharacterized protein</fullName>
    </submittedName>
</protein>